<dbReference type="GO" id="GO:0005737">
    <property type="term" value="C:cytoplasm"/>
    <property type="evidence" value="ECO:0007669"/>
    <property type="project" value="TreeGrafter"/>
</dbReference>
<dbReference type="SUPFAM" id="SSF51735">
    <property type="entry name" value="NAD(P)-binding Rossmann-fold domains"/>
    <property type="match status" value="1"/>
</dbReference>
<dbReference type="Gene3D" id="3.40.50.720">
    <property type="entry name" value="NAD(P)-binding Rossmann-like Domain"/>
    <property type="match status" value="1"/>
</dbReference>
<protein>
    <submittedName>
        <fullName evidence="2">Nucleoside-diphosphate-sugar epimerases</fullName>
    </submittedName>
</protein>
<accession>A0A6J4RUK2</accession>
<dbReference type="PANTHER" id="PTHR48079">
    <property type="entry name" value="PROTEIN YEEZ"/>
    <property type="match status" value="1"/>
</dbReference>
<feature type="domain" description="NAD-dependent epimerase/dehydratase" evidence="1">
    <location>
        <begin position="4"/>
        <end position="234"/>
    </location>
</feature>
<dbReference type="PANTHER" id="PTHR48079:SF6">
    <property type="entry name" value="NAD(P)-BINDING DOMAIN-CONTAINING PROTEIN-RELATED"/>
    <property type="match status" value="1"/>
</dbReference>
<reference evidence="2" key="1">
    <citation type="submission" date="2020-02" db="EMBL/GenBank/DDBJ databases">
        <authorList>
            <person name="Meier V. D."/>
        </authorList>
    </citation>
    <scope>NUCLEOTIDE SEQUENCE</scope>
    <source>
        <strain evidence="2">AVDCRST_MAG65</strain>
    </source>
</reference>
<dbReference type="Pfam" id="PF01370">
    <property type="entry name" value="Epimerase"/>
    <property type="match status" value="1"/>
</dbReference>
<proteinExistence type="predicted"/>
<dbReference type="GO" id="GO:0004029">
    <property type="term" value="F:aldehyde dehydrogenase (NAD+) activity"/>
    <property type="evidence" value="ECO:0007669"/>
    <property type="project" value="TreeGrafter"/>
</dbReference>
<gene>
    <name evidence="2" type="ORF">AVDCRST_MAG65-1242</name>
</gene>
<name>A0A6J4RUK2_9ACTN</name>
<organism evidence="2">
    <name type="scientific">uncultured Solirubrobacteraceae bacterium</name>
    <dbReference type="NCBI Taxonomy" id="1162706"/>
    <lineage>
        <taxon>Bacteria</taxon>
        <taxon>Bacillati</taxon>
        <taxon>Actinomycetota</taxon>
        <taxon>Thermoleophilia</taxon>
        <taxon>Solirubrobacterales</taxon>
        <taxon>Solirubrobacteraceae</taxon>
        <taxon>environmental samples</taxon>
    </lineage>
</organism>
<evidence type="ECO:0000259" key="1">
    <source>
        <dbReference type="Pfam" id="PF01370"/>
    </source>
</evidence>
<dbReference type="EMBL" id="CADCVL010000210">
    <property type="protein sequence ID" value="CAA9477657.1"/>
    <property type="molecule type" value="Genomic_DNA"/>
</dbReference>
<evidence type="ECO:0000313" key="2">
    <source>
        <dbReference type="EMBL" id="CAA9477657.1"/>
    </source>
</evidence>
<dbReference type="InterPro" id="IPR051783">
    <property type="entry name" value="NAD(P)-dependent_oxidoreduct"/>
</dbReference>
<sequence>MRLVVTGATGNVGTSLLTLLAADPAVSAIVGVARRRPSWENPKTSWVQADVRHDDLDAIFAGADAVVHLAWLIQPSRELELIREVNVDGSRRVFEAAARAGVPTLVHASSVGTYSKGPKDSRVSEEWPSEGIPTSFYSRHKAEAERILDRVERAHPAMRVVRLRPGLIFKREAASGIRRLFVGPLLPSPLVRTQLIAGVPLHPRLRVQALHSLDVADAYRRAVMTPDARGAYNVAAEPVLDGHELARLLGARPVPVNAGVLRAATTAAYKLRLQPTPAGWLDLALGVPLLDCTRARVELGWEPRHSASDALLELLDGLRDSAGFPTPPLDRGTGGPLRVREFLTGIGRLS</sequence>
<dbReference type="InterPro" id="IPR036291">
    <property type="entry name" value="NAD(P)-bd_dom_sf"/>
</dbReference>
<dbReference type="InterPro" id="IPR001509">
    <property type="entry name" value="Epimerase_deHydtase"/>
</dbReference>
<dbReference type="AlphaFoldDB" id="A0A6J4RUK2"/>